<sequence>MRYIIREDPSAVGEYAADYIVKRINSHFQKTDRPFVLGLPTGSSPLKTYENLIKAYERGLVSFKNVITFNMDEYVGIPKSHPESYHSFMWKHFFSHIDIDPNNVHILDGESKNLLEECDRYEESIRSCGGVDLFVSGIGSDGHIAFNEPGSSLSSRTRIKTLAYDTILANSRFFDNDIEKVPRMALTVGVATVMDAREVMVLITGHSKALALAKCIEEGMNHMNTVSCIQNHRNALIVSDEDATLELKVKTVRYFKGIEKVQTEIEHIYGLHGSSSSSQIGSPQPK</sequence>
<evidence type="ECO:0000313" key="2">
    <source>
        <dbReference type="Proteomes" id="UP000245626"/>
    </source>
</evidence>
<dbReference type="EMBL" id="KZ819910">
    <property type="protein sequence ID" value="PWN50658.1"/>
    <property type="molecule type" value="Genomic_DNA"/>
</dbReference>
<name>A0ACD0NXU0_9BASI</name>
<keyword evidence="2" id="KW-1185">Reference proteome</keyword>
<proteinExistence type="predicted"/>
<reference evidence="1 2" key="1">
    <citation type="journal article" date="2018" name="Mol. Biol. Evol.">
        <title>Broad Genomic Sampling Reveals a Smut Pathogenic Ancestry of the Fungal Clade Ustilaginomycotina.</title>
        <authorList>
            <person name="Kijpornyongpan T."/>
            <person name="Mondo S.J."/>
            <person name="Barry K."/>
            <person name="Sandor L."/>
            <person name="Lee J."/>
            <person name="Lipzen A."/>
            <person name="Pangilinan J."/>
            <person name="LaButti K."/>
            <person name="Hainaut M."/>
            <person name="Henrissat B."/>
            <person name="Grigoriev I.V."/>
            <person name="Spatafora J.W."/>
            <person name="Aime M.C."/>
        </authorList>
    </citation>
    <scope>NUCLEOTIDE SEQUENCE [LARGE SCALE GENOMIC DNA]</scope>
    <source>
        <strain evidence="1 2">SA 807</strain>
    </source>
</reference>
<protein>
    <submittedName>
        <fullName evidence="1">Glucosamine-6-phosphate isomerase</fullName>
    </submittedName>
</protein>
<dbReference type="Proteomes" id="UP000245626">
    <property type="component" value="Unassembled WGS sequence"/>
</dbReference>
<evidence type="ECO:0000313" key="1">
    <source>
        <dbReference type="EMBL" id="PWN50658.1"/>
    </source>
</evidence>
<gene>
    <name evidence="1" type="ORF">IE53DRAFT_387019</name>
</gene>
<accession>A0ACD0NXU0</accession>
<organism evidence="1 2">
    <name type="scientific">Violaceomyces palustris</name>
    <dbReference type="NCBI Taxonomy" id="1673888"/>
    <lineage>
        <taxon>Eukaryota</taxon>
        <taxon>Fungi</taxon>
        <taxon>Dikarya</taxon>
        <taxon>Basidiomycota</taxon>
        <taxon>Ustilaginomycotina</taxon>
        <taxon>Ustilaginomycetes</taxon>
        <taxon>Violaceomycetales</taxon>
        <taxon>Violaceomycetaceae</taxon>
        <taxon>Violaceomyces</taxon>
    </lineage>
</organism>
<keyword evidence="1" id="KW-0413">Isomerase</keyword>